<dbReference type="Gene3D" id="2.40.50.140">
    <property type="entry name" value="Nucleic acid-binding proteins"/>
    <property type="match status" value="1"/>
</dbReference>
<dbReference type="InterPro" id="IPR012340">
    <property type="entry name" value="NA-bd_OB-fold"/>
</dbReference>
<dbReference type="InterPro" id="IPR051231">
    <property type="entry name" value="SOSS-B"/>
</dbReference>
<dbReference type="GO" id="GO:0010212">
    <property type="term" value="P:response to ionizing radiation"/>
    <property type="evidence" value="ECO:0007669"/>
    <property type="project" value="TreeGrafter"/>
</dbReference>
<protein>
    <submittedName>
        <fullName evidence="2">Replication factor A</fullName>
    </submittedName>
</protein>
<evidence type="ECO:0000313" key="3">
    <source>
        <dbReference type="Proteomes" id="UP000011680"/>
    </source>
</evidence>
<gene>
    <name evidence="2" type="ORF">C451_19863</name>
</gene>
<dbReference type="PANTHER" id="PTHR13356">
    <property type="entry name" value="OB FOLD NUCLEIC ACID BINDING PROTEIN-RELATED"/>
    <property type="match status" value="1"/>
</dbReference>
<accession>M0MT94</accession>
<dbReference type="GO" id="GO:0003677">
    <property type="term" value="F:DNA binding"/>
    <property type="evidence" value="ECO:0007669"/>
    <property type="project" value="UniProtKB-KW"/>
</dbReference>
<dbReference type="RefSeq" id="WP_007743376.1">
    <property type="nucleotide sequence ID" value="NZ_AOMF01000184.1"/>
</dbReference>
<dbReference type="PATRIC" id="fig|1227457.3.peg.3882"/>
<sequence>MSVQSTSGSIVEQFQTNADIEVDPEDVHERVTTLIDEYQVPEGEARRSVVSHLLDEHEIDRDAFYAQSGSDGNDLVGCGDIEAPEQWVDLEAEVIQLWEPKSDSIAQVGLLADDTGRIKFVSWAASNLPELEEGEAYALSNVVSDKYDGKFSVKLNKTTNIERLDEEIDTADGSESFTSEGALVKIKPGSGLIKRCPEEDCSRVLNDGRCSEHGQVEGEFDMRIKAALDNGQEVESVIFDAEATEAVTGWSLDEATSAAMDALDTTIVAEEFRSQLVGRYFEIEGPEVGEYHLVDEVEESSPDVACEADAARLLDEHFDAEMD</sequence>
<comment type="caution">
    <text evidence="2">The sequence shown here is derived from an EMBL/GenBank/DDBJ whole genome shotgun (WGS) entry which is preliminary data.</text>
</comment>
<dbReference type="eggNOG" id="arCOG01510">
    <property type="taxonomic scope" value="Archaea"/>
</dbReference>
<dbReference type="AlphaFoldDB" id="M0MT94"/>
<evidence type="ECO:0000313" key="2">
    <source>
        <dbReference type="EMBL" id="EMA48851.1"/>
    </source>
</evidence>
<dbReference type="CDD" id="cd04491">
    <property type="entry name" value="SoSSB_OBF"/>
    <property type="match status" value="1"/>
</dbReference>
<dbReference type="EMBL" id="AOMF01000184">
    <property type="protein sequence ID" value="EMA48851.1"/>
    <property type="molecule type" value="Genomic_DNA"/>
</dbReference>
<dbReference type="STRING" id="1227457.C451_19863"/>
<dbReference type="FunFam" id="2.40.50.140:FF:000301">
    <property type="entry name" value="Replication protein A"/>
    <property type="match status" value="1"/>
</dbReference>
<dbReference type="SUPFAM" id="SSF50249">
    <property type="entry name" value="Nucleic acid-binding proteins"/>
    <property type="match status" value="2"/>
</dbReference>
<reference evidence="2 3" key="1">
    <citation type="journal article" date="2014" name="PLoS Genet.">
        <title>Phylogenetically driven sequencing of extremely halophilic archaea reveals strategies for static and dynamic osmo-response.</title>
        <authorList>
            <person name="Becker E.A."/>
            <person name="Seitzer P.M."/>
            <person name="Tritt A."/>
            <person name="Larsen D."/>
            <person name="Krusor M."/>
            <person name="Yao A.I."/>
            <person name="Wu D."/>
            <person name="Madern D."/>
            <person name="Eisen J.A."/>
            <person name="Darling A.E."/>
            <person name="Facciotti M.T."/>
        </authorList>
    </citation>
    <scope>NUCLEOTIDE SEQUENCE [LARGE SCALE GENOMIC DNA]</scope>
    <source>
        <strain evidence="2 3">JCM 13552</strain>
    </source>
</reference>
<dbReference type="NCBIfam" id="NF005553">
    <property type="entry name" value="PRK07217.1"/>
    <property type="match status" value="1"/>
</dbReference>
<proteinExistence type="predicted"/>
<dbReference type="PANTHER" id="PTHR13356:SF8">
    <property type="entry name" value="REPLICATION PROTEIN A"/>
    <property type="match status" value="1"/>
</dbReference>
<keyword evidence="1" id="KW-0238">DNA-binding</keyword>
<organism evidence="2 3">
    <name type="scientific">Halococcus thailandensis JCM 13552</name>
    <dbReference type="NCBI Taxonomy" id="1227457"/>
    <lineage>
        <taxon>Archaea</taxon>
        <taxon>Methanobacteriati</taxon>
        <taxon>Methanobacteriota</taxon>
        <taxon>Stenosarchaea group</taxon>
        <taxon>Halobacteria</taxon>
        <taxon>Halobacteriales</taxon>
        <taxon>Halococcaceae</taxon>
        <taxon>Halococcus</taxon>
    </lineage>
</organism>
<dbReference type="Proteomes" id="UP000011680">
    <property type="component" value="Unassembled WGS sequence"/>
</dbReference>
<dbReference type="OrthoDB" id="214280at2157"/>
<name>M0MT94_9EURY</name>
<keyword evidence="3" id="KW-1185">Reference proteome</keyword>
<dbReference type="GO" id="GO:0000724">
    <property type="term" value="P:double-strand break repair via homologous recombination"/>
    <property type="evidence" value="ECO:0007669"/>
    <property type="project" value="TreeGrafter"/>
</dbReference>
<evidence type="ECO:0000256" key="1">
    <source>
        <dbReference type="ARBA" id="ARBA00023125"/>
    </source>
</evidence>